<organism evidence="7 8">
    <name type="scientific">Kaustia mangrovi</name>
    <dbReference type="NCBI Taxonomy" id="2593653"/>
    <lineage>
        <taxon>Bacteria</taxon>
        <taxon>Pseudomonadati</taxon>
        <taxon>Pseudomonadota</taxon>
        <taxon>Alphaproteobacteria</taxon>
        <taxon>Hyphomicrobiales</taxon>
        <taxon>Parvibaculaceae</taxon>
        <taxon>Kaustia</taxon>
    </lineage>
</organism>
<reference evidence="7 8" key="1">
    <citation type="submission" date="2020-06" db="EMBL/GenBank/DDBJ databases">
        <title>Genome sequence of 2 isolates from Red Sea Mangroves.</title>
        <authorList>
            <person name="Sefrji F."/>
            <person name="Michoud G."/>
            <person name="Merlino G."/>
            <person name="Daffonchio D."/>
        </authorList>
    </citation>
    <scope>NUCLEOTIDE SEQUENCE [LARGE SCALE GENOMIC DNA]</scope>
    <source>
        <strain evidence="7 8">R1DC25</strain>
    </source>
</reference>
<evidence type="ECO:0000256" key="1">
    <source>
        <dbReference type="ARBA" id="ARBA00004417"/>
    </source>
</evidence>
<keyword evidence="5 7" id="KW-0067">ATP-binding</keyword>
<dbReference type="InterPro" id="IPR017871">
    <property type="entry name" value="ABC_transporter-like_CS"/>
</dbReference>
<evidence type="ECO:0000256" key="4">
    <source>
        <dbReference type="ARBA" id="ARBA00022741"/>
    </source>
</evidence>
<feature type="domain" description="ABC transporter" evidence="6">
    <location>
        <begin position="1"/>
        <end position="235"/>
    </location>
</feature>
<dbReference type="GO" id="GO:0015833">
    <property type="term" value="P:peptide transport"/>
    <property type="evidence" value="ECO:0007669"/>
    <property type="project" value="InterPro"/>
</dbReference>
<accession>A0A7S8C8S3</accession>
<dbReference type="GO" id="GO:0016887">
    <property type="term" value="F:ATP hydrolysis activity"/>
    <property type="evidence" value="ECO:0007669"/>
    <property type="project" value="InterPro"/>
</dbReference>
<dbReference type="Proteomes" id="UP000593594">
    <property type="component" value="Chromosome"/>
</dbReference>
<comment type="similarity">
    <text evidence="2">Belongs to the ABC transporter superfamily.</text>
</comment>
<dbReference type="InterPro" id="IPR003593">
    <property type="entry name" value="AAA+_ATPase"/>
</dbReference>
<dbReference type="PROSITE" id="PS00211">
    <property type="entry name" value="ABC_TRANSPORTER_1"/>
    <property type="match status" value="1"/>
</dbReference>
<dbReference type="PANTHER" id="PTHR43776">
    <property type="entry name" value="TRANSPORT ATP-BINDING PROTEIN"/>
    <property type="match status" value="1"/>
</dbReference>
<evidence type="ECO:0000256" key="2">
    <source>
        <dbReference type="ARBA" id="ARBA00005417"/>
    </source>
</evidence>
<proteinExistence type="inferred from homology"/>
<dbReference type="Pfam" id="PF00005">
    <property type="entry name" value="ABC_tran"/>
    <property type="match status" value="1"/>
</dbReference>
<evidence type="ECO:0000256" key="3">
    <source>
        <dbReference type="ARBA" id="ARBA00022448"/>
    </source>
</evidence>
<dbReference type="InterPro" id="IPR003439">
    <property type="entry name" value="ABC_transporter-like_ATP-bd"/>
</dbReference>
<dbReference type="Gene3D" id="3.40.50.300">
    <property type="entry name" value="P-loop containing nucleotide triphosphate hydrolases"/>
    <property type="match status" value="1"/>
</dbReference>
<dbReference type="GO" id="GO:0005524">
    <property type="term" value="F:ATP binding"/>
    <property type="evidence" value="ECO:0007669"/>
    <property type="project" value="UniProtKB-KW"/>
</dbReference>
<dbReference type="KEGG" id="kmn:HW532_16460"/>
<dbReference type="Pfam" id="PF08352">
    <property type="entry name" value="oligo_HPY"/>
    <property type="match status" value="1"/>
</dbReference>
<dbReference type="NCBIfam" id="TIGR01727">
    <property type="entry name" value="oligo_HPY"/>
    <property type="match status" value="1"/>
</dbReference>
<dbReference type="InterPro" id="IPR050319">
    <property type="entry name" value="ABC_transp_ATP-bind"/>
</dbReference>
<sequence length="306" mass="33676">MSKGPRFITAVDDVSLNIPRGEIYGLVGESGSGKTTLGKTILRLVDPTSGAILLDGRDIAALPEGGLRPIRRRLQTVFQDPLSSLNPRKRVRDALATPLRLHRMVPAGQVDARIDDILTRVGLSPVFRDRFPHELSGGQLQRVAIGRALTMEPDFLVADEAVSKLDVSVRAQILNLFKDIQAASGMTMLFITHDLHVARYLCTRIGVMYFGKLVESGPTEALFNDPRHPYTKALLATVGDDDGTVAGTARADEAFNPTEDDRTGCRFYRRCPIRTDRCATRHPPMETVGTGHEVACYEWQRLSKAA</sequence>
<dbReference type="AlphaFoldDB" id="A0A7S8C8S3"/>
<name>A0A7S8C8S3_9HYPH</name>
<gene>
    <name evidence="7" type="ORF">HW532_16460</name>
</gene>
<keyword evidence="4" id="KW-0547">Nucleotide-binding</keyword>
<evidence type="ECO:0000313" key="8">
    <source>
        <dbReference type="Proteomes" id="UP000593594"/>
    </source>
</evidence>
<dbReference type="InterPro" id="IPR013563">
    <property type="entry name" value="Oligopep_ABC_C"/>
</dbReference>
<comment type="subcellular location">
    <subcellularLocation>
        <location evidence="1">Cell inner membrane</location>
        <topology evidence="1">Peripheral membrane protein</topology>
    </subcellularLocation>
</comment>
<dbReference type="SMART" id="SM00382">
    <property type="entry name" value="AAA"/>
    <property type="match status" value="1"/>
</dbReference>
<evidence type="ECO:0000259" key="6">
    <source>
        <dbReference type="PROSITE" id="PS50893"/>
    </source>
</evidence>
<dbReference type="EMBL" id="CP058214">
    <property type="protein sequence ID" value="QPC45379.1"/>
    <property type="molecule type" value="Genomic_DNA"/>
</dbReference>
<dbReference type="InterPro" id="IPR027417">
    <property type="entry name" value="P-loop_NTPase"/>
</dbReference>
<dbReference type="SUPFAM" id="SSF52540">
    <property type="entry name" value="P-loop containing nucleoside triphosphate hydrolases"/>
    <property type="match status" value="1"/>
</dbReference>
<dbReference type="CDD" id="cd03257">
    <property type="entry name" value="ABC_NikE_OppD_transporters"/>
    <property type="match status" value="1"/>
</dbReference>
<dbReference type="PANTHER" id="PTHR43776:SF7">
    <property type="entry name" value="D,D-DIPEPTIDE TRANSPORT ATP-BINDING PROTEIN DDPF-RELATED"/>
    <property type="match status" value="1"/>
</dbReference>
<dbReference type="PROSITE" id="PS50893">
    <property type="entry name" value="ABC_TRANSPORTER_2"/>
    <property type="match status" value="1"/>
</dbReference>
<protein>
    <submittedName>
        <fullName evidence="7">ABC transporter ATP-binding protein</fullName>
    </submittedName>
</protein>
<evidence type="ECO:0000256" key="5">
    <source>
        <dbReference type="ARBA" id="ARBA00022840"/>
    </source>
</evidence>
<dbReference type="GO" id="GO:0005886">
    <property type="term" value="C:plasma membrane"/>
    <property type="evidence" value="ECO:0007669"/>
    <property type="project" value="UniProtKB-SubCell"/>
</dbReference>
<keyword evidence="8" id="KW-1185">Reference proteome</keyword>
<keyword evidence="3" id="KW-0813">Transport</keyword>
<evidence type="ECO:0000313" key="7">
    <source>
        <dbReference type="EMBL" id="QPC45379.1"/>
    </source>
</evidence>
<dbReference type="GO" id="GO:0055085">
    <property type="term" value="P:transmembrane transport"/>
    <property type="evidence" value="ECO:0007669"/>
    <property type="project" value="UniProtKB-ARBA"/>
</dbReference>